<reference evidence="1" key="1">
    <citation type="submission" date="2014-05" db="EMBL/GenBank/DDBJ databases">
        <authorList>
            <person name="Chronopoulou M."/>
        </authorList>
    </citation>
    <scope>NUCLEOTIDE SEQUENCE</scope>
    <source>
        <tissue evidence="1">Whole organism</tissue>
    </source>
</reference>
<dbReference type="EMBL" id="HACA01017242">
    <property type="protein sequence ID" value="CDW34603.1"/>
    <property type="molecule type" value="Transcribed_RNA"/>
</dbReference>
<sequence>MPIAANFLSSLEKERRHLHSMRGHNTEDHYLGRIFDVVNSLSLFLCFY</sequence>
<protein>
    <submittedName>
        <fullName evidence="1">Uncharacterized protein</fullName>
    </submittedName>
</protein>
<evidence type="ECO:0000313" key="1">
    <source>
        <dbReference type="EMBL" id="CDW34603.1"/>
    </source>
</evidence>
<organism evidence="1">
    <name type="scientific">Lepeophtheirus salmonis</name>
    <name type="common">Salmon louse</name>
    <name type="synonym">Caligus salmonis</name>
    <dbReference type="NCBI Taxonomy" id="72036"/>
    <lineage>
        <taxon>Eukaryota</taxon>
        <taxon>Metazoa</taxon>
        <taxon>Ecdysozoa</taxon>
        <taxon>Arthropoda</taxon>
        <taxon>Crustacea</taxon>
        <taxon>Multicrustacea</taxon>
        <taxon>Hexanauplia</taxon>
        <taxon>Copepoda</taxon>
        <taxon>Siphonostomatoida</taxon>
        <taxon>Caligidae</taxon>
        <taxon>Lepeophtheirus</taxon>
    </lineage>
</organism>
<accession>A0A0K2U8N8</accession>
<proteinExistence type="predicted"/>
<name>A0A0K2U8N8_LEPSM</name>
<dbReference type="AlphaFoldDB" id="A0A0K2U8N8"/>